<name>A0AAV2DQE9_9ROSI</name>
<dbReference type="CDD" id="cd01650">
    <property type="entry name" value="RT_nLTR_like"/>
    <property type="match status" value="1"/>
</dbReference>
<dbReference type="AlphaFoldDB" id="A0AAV2DQE9"/>
<dbReference type="InterPro" id="IPR026960">
    <property type="entry name" value="RVT-Znf"/>
</dbReference>
<reference evidence="2 3" key="1">
    <citation type="submission" date="2024-04" db="EMBL/GenBank/DDBJ databases">
        <authorList>
            <person name="Fracassetti M."/>
        </authorList>
    </citation>
    <scope>NUCLEOTIDE SEQUENCE [LARGE SCALE GENOMIC DNA]</scope>
</reference>
<dbReference type="SUPFAM" id="SSF56219">
    <property type="entry name" value="DNase I-like"/>
    <property type="match status" value="1"/>
</dbReference>
<dbReference type="PANTHER" id="PTHR33116">
    <property type="entry name" value="REVERSE TRANSCRIPTASE ZINC-BINDING DOMAIN-CONTAINING PROTEIN-RELATED-RELATED"/>
    <property type="match status" value="1"/>
</dbReference>
<dbReference type="Proteomes" id="UP001497516">
    <property type="component" value="Chromosome 3"/>
</dbReference>
<evidence type="ECO:0000259" key="1">
    <source>
        <dbReference type="PROSITE" id="PS50878"/>
    </source>
</evidence>
<dbReference type="SUPFAM" id="SSF56672">
    <property type="entry name" value="DNA/RNA polymerases"/>
    <property type="match status" value="1"/>
</dbReference>
<evidence type="ECO:0000313" key="3">
    <source>
        <dbReference type="Proteomes" id="UP001497516"/>
    </source>
</evidence>
<gene>
    <name evidence="2" type="ORF">LTRI10_LOCUS17526</name>
</gene>
<keyword evidence="3" id="KW-1185">Reference proteome</keyword>
<sequence>MPVCIAGDFNLVRCHNDYVGSRRNSELMGEFNSFIEGNGLVDLPLGGCKFTWSHGSNSRLLSRIDRVLISQEFDRLYPDCVLMAMEGIESDHNLLVLKWGDNKQVKRPWRFQNMWLEDPRFFQELVNWLGKNVQGSGDIFLFARKLHLIKAKLKVWNKEVFGNIDKRVEDLLCKIKELDRAEEDRILQDGEKEERDKLELDLKRDIFLQEICWRQKSREVWVKLGDKNNGYFHQMANYKRKVNRVEKLKIEGRTVDDSGGGGGGGGGGRLLPGLFGSTRIYSKKIWFLGRSLVGFGSTISMTRIDLCFAESFRRRRFGRRLGIATAVRPRDPTDLHWNLEFYKRGWGWLKGEVLKVFKEFHDTGALPKCVSHSFVCLAPKKDVVEEIKDLRPINLIGSVNKLINKVLSKRLGVVLPKLISKQQHSSVKGRQIAEAGLIANEVVESRRKSRKPGLMFKLDIEKAFDNVNWGCLLKIMESMGFPECWRRWVKGSMFDYNVSILVNGEANGYFPVSKGLRQGDPLSPGLFVMVMDVLSTMLDKVRASGKFEGFYMDEGKKLGEVTHLLYADDTLIFCDANHDQVLNILATIVIFQSVTGLRINLDKSVMYTVGDVAEPSYFAAIFGCKWSSDAPKYLGYPLGSKPNDRSVWDRIVERYQNRLSGWGSRNLSSGARLVLINAVLSGSPTYLFSLFKAPKPVVKDLERYQRRFLWSGKSEGNKMALMEWKLCKTPVKKGGLGIHDLELFNDAMLSKWLWRFATERGSWWRGLINYKYPNEVSCWQTKRVRSGFSKSVWANISKEYDQFWNFAAIDPGNGTQVSFWHDRWIPGIVLAASFPRVAAAVLDPEALLSDTANIHGDLVSWNLDFKYDLRGGAARERDNLMNLLNSVNLAFSSHSPCRITWKQEASSNFSVRSLYRELAGIRSRDIEDFPVEKVWVSWIPSKICYFIWLVYHNRVLTLDNLKKRGWCLANKCVLCMKDEESVHHMLVECEYVRNIWSMIFCRRSGTPRWNGEIVQIIANWPSADGDEIEKWFDGCILHSIWWAVWLERNQRTFEDKATSMMVVGKKAARKALEWMVVNGKVQKAEGRRWLSEKDLV</sequence>
<dbReference type="InterPro" id="IPR000477">
    <property type="entry name" value="RT_dom"/>
</dbReference>
<dbReference type="InterPro" id="IPR043502">
    <property type="entry name" value="DNA/RNA_pol_sf"/>
</dbReference>
<dbReference type="InterPro" id="IPR036691">
    <property type="entry name" value="Endo/exonu/phosph_ase_sf"/>
</dbReference>
<dbReference type="PANTHER" id="PTHR33116:SF78">
    <property type="entry name" value="OS12G0587133 PROTEIN"/>
    <property type="match status" value="1"/>
</dbReference>
<dbReference type="Gene3D" id="3.60.10.10">
    <property type="entry name" value="Endonuclease/exonuclease/phosphatase"/>
    <property type="match status" value="1"/>
</dbReference>
<dbReference type="PROSITE" id="PS50878">
    <property type="entry name" value="RT_POL"/>
    <property type="match status" value="1"/>
</dbReference>
<dbReference type="Pfam" id="PF13966">
    <property type="entry name" value="zf-RVT"/>
    <property type="match status" value="1"/>
</dbReference>
<feature type="domain" description="Reverse transcriptase" evidence="1">
    <location>
        <begin position="359"/>
        <end position="638"/>
    </location>
</feature>
<evidence type="ECO:0000313" key="2">
    <source>
        <dbReference type="EMBL" id="CAL1375747.1"/>
    </source>
</evidence>
<dbReference type="EMBL" id="OZ034816">
    <property type="protein sequence ID" value="CAL1375747.1"/>
    <property type="molecule type" value="Genomic_DNA"/>
</dbReference>
<dbReference type="Pfam" id="PF00078">
    <property type="entry name" value="RVT_1"/>
    <property type="match status" value="1"/>
</dbReference>
<accession>A0AAV2DQE9</accession>
<protein>
    <recommendedName>
        <fullName evidence="1">Reverse transcriptase domain-containing protein</fullName>
    </recommendedName>
</protein>
<organism evidence="2 3">
    <name type="scientific">Linum trigynum</name>
    <dbReference type="NCBI Taxonomy" id="586398"/>
    <lineage>
        <taxon>Eukaryota</taxon>
        <taxon>Viridiplantae</taxon>
        <taxon>Streptophyta</taxon>
        <taxon>Embryophyta</taxon>
        <taxon>Tracheophyta</taxon>
        <taxon>Spermatophyta</taxon>
        <taxon>Magnoliopsida</taxon>
        <taxon>eudicotyledons</taxon>
        <taxon>Gunneridae</taxon>
        <taxon>Pentapetalae</taxon>
        <taxon>rosids</taxon>
        <taxon>fabids</taxon>
        <taxon>Malpighiales</taxon>
        <taxon>Linaceae</taxon>
        <taxon>Linum</taxon>
    </lineage>
</organism>
<proteinExistence type="predicted"/>